<sequence>MGGFKSGAADDDWGDGAATDRTESEERETDATESTTDSADSNKSDTAIQNPSERARPSHGDLPWVLTRSSITDGREQTVQLHLQQSTVDAQREATRTLEAALGESVKKADLREAALLVGLRHPEEVAATLREWGYDLD</sequence>
<comment type="caution">
    <text evidence="2">The sequence shown here is derived from an EMBL/GenBank/DDBJ whole genome shotgun (WGS) entry which is preliminary data.</text>
</comment>
<name>M0P4X1_9EURY</name>
<dbReference type="AlphaFoldDB" id="M0P4X1"/>
<dbReference type="Proteomes" id="UP000011546">
    <property type="component" value="Unassembled WGS sequence"/>
</dbReference>
<keyword evidence="3" id="KW-1185">Reference proteome</keyword>
<feature type="compositionally biased region" description="Low complexity" evidence="1">
    <location>
        <begin position="32"/>
        <end position="41"/>
    </location>
</feature>
<evidence type="ECO:0000313" key="2">
    <source>
        <dbReference type="EMBL" id="EMA64863.1"/>
    </source>
</evidence>
<dbReference type="PATRIC" id="fig|1230456.3.peg.1610"/>
<organism evidence="2 3">
    <name type="scientific">Halorubrum kocurii JCM 14978</name>
    <dbReference type="NCBI Taxonomy" id="1230456"/>
    <lineage>
        <taxon>Archaea</taxon>
        <taxon>Methanobacteriati</taxon>
        <taxon>Methanobacteriota</taxon>
        <taxon>Stenosarchaea group</taxon>
        <taxon>Halobacteria</taxon>
        <taxon>Halobacteriales</taxon>
        <taxon>Haloferacaceae</taxon>
        <taxon>Halorubrum</taxon>
    </lineage>
</organism>
<gene>
    <name evidence="2" type="ORF">C468_08164</name>
</gene>
<evidence type="ECO:0000313" key="3">
    <source>
        <dbReference type="Proteomes" id="UP000011546"/>
    </source>
</evidence>
<dbReference type="InterPro" id="IPR058276">
    <property type="entry name" value="DUF7970"/>
</dbReference>
<dbReference type="OrthoDB" id="205962at2157"/>
<dbReference type="Pfam" id="PF25925">
    <property type="entry name" value="DUF7970"/>
    <property type="match status" value="1"/>
</dbReference>
<feature type="region of interest" description="Disordered" evidence="1">
    <location>
        <begin position="1"/>
        <end position="64"/>
    </location>
</feature>
<accession>M0P4X1</accession>
<reference evidence="2 3" key="1">
    <citation type="journal article" date="2014" name="PLoS Genet.">
        <title>Phylogenetically driven sequencing of extremely halophilic archaea reveals strategies for static and dynamic osmo-response.</title>
        <authorList>
            <person name="Becker E.A."/>
            <person name="Seitzer P.M."/>
            <person name="Tritt A."/>
            <person name="Larsen D."/>
            <person name="Krusor M."/>
            <person name="Yao A.I."/>
            <person name="Wu D."/>
            <person name="Madern D."/>
            <person name="Eisen J.A."/>
            <person name="Darling A.E."/>
            <person name="Facciotti M.T."/>
        </authorList>
    </citation>
    <scope>NUCLEOTIDE SEQUENCE [LARGE SCALE GENOMIC DNA]</scope>
    <source>
        <strain evidence="2 3">JCM 14978</strain>
    </source>
</reference>
<evidence type="ECO:0000256" key="1">
    <source>
        <dbReference type="SAM" id="MobiDB-lite"/>
    </source>
</evidence>
<dbReference type="RefSeq" id="WP_008848355.1">
    <property type="nucleotide sequence ID" value="NZ_AOJH01000052.1"/>
</dbReference>
<protein>
    <submittedName>
        <fullName evidence="2">Uncharacterized protein</fullName>
    </submittedName>
</protein>
<proteinExistence type="predicted"/>
<dbReference type="EMBL" id="AOJH01000052">
    <property type="protein sequence ID" value="EMA64863.1"/>
    <property type="molecule type" value="Genomic_DNA"/>
</dbReference>